<feature type="chain" id="PRO_5028895122" evidence="1">
    <location>
        <begin position="24"/>
        <end position="306"/>
    </location>
</feature>
<dbReference type="InterPro" id="IPR029062">
    <property type="entry name" value="Class_I_gatase-like"/>
</dbReference>
<reference evidence="3 4" key="1">
    <citation type="submission" date="2020-09" db="EMBL/GenBank/DDBJ databases">
        <title>Sphingomonas sp., a new species isolated from pork steak.</title>
        <authorList>
            <person name="Heidler von Heilborn D."/>
        </authorList>
    </citation>
    <scope>NUCLEOTIDE SEQUENCE [LARGE SCALE GENOMIC DNA]</scope>
    <source>
        <strain evidence="4">S8-3T</strain>
    </source>
</reference>
<dbReference type="PANTHER" id="PTHR40469">
    <property type="entry name" value="SECRETED GLYCOSYL HYDROLASE"/>
    <property type="match status" value="1"/>
</dbReference>
<feature type="domain" description="ThuA-like" evidence="2">
    <location>
        <begin position="113"/>
        <end position="290"/>
    </location>
</feature>
<protein>
    <submittedName>
        <fullName evidence="3">ThuA domain-containing protein</fullName>
    </submittedName>
</protein>
<evidence type="ECO:0000256" key="1">
    <source>
        <dbReference type="SAM" id="SignalP"/>
    </source>
</evidence>
<gene>
    <name evidence="3" type="ORF">H3Z74_20190</name>
</gene>
<dbReference type="PANTHER" id="PTHR40469:SF2">
    <property type="entry name" value="GALACTOSE-BINDING DOMAIN-LIKE SUPERFAMILY PROTEIN"/>
    <property type="match status" value="1"/>
</dbReference>
<organism evidence="3 4">
    <name type="scientific">Sphingomonas alpina</name>
    <dbReference type="NCBI Taxonomy" id="653931"/>
    <lineage>
        <taxon>Bacteria</taxon>
        <taxon>Pseudomonadati</taxon>
        <taxon>Pseudomonadota</taxon>
        <taxon>Alphaproteobacteria</taxon>
        <taxon>Sphingomonadales</taxon>
        <taxon>Sphingomonadaceae</taxon>
        <taxon>Sphingomonas</taxon>
    </lineage>
</organism>
<dbReference type="Gene3D" id="3.40.50.880">
    <property type="match status" value="1"/>
</dbReference>
<keyword evidence="1" id="KW-0732">Signal</keyword>
<proteinExistence type="predicted"/>
<dbReference type="InterPro" id="IPR029010">
    <property type="entry name" value="ThuA-like"/>
</dbReference>
<accession>A0A7H0LH35</accession>
<dbReference type="Pfam" id="PF06283">
    <property type="entry name" value="ThuA"/>
    <property type="match status" value="1"/>
</dbReference>
<dbReference type="AlphaFoldDB" id="A0A7H0LH35"/>
<dbReference type="RefSeq" id="WP_187761313.1">
    <property type="nucleotide sequence ID" value="NZ_CP061038.1"/>
</dbReference>
<sequence>MINRVRIGLTMLLAGVLGVAALAQTPLGRATPPASPGGNDVYANRKRLLVIADISTGNQTAHGALSHAVSTIEQIGRASGAYVTFIRTDTDLITKSEVWGKGDYAKGGRKASRGHSLDYYDAVLFYTNGETNLTSDQKRDLLDFIAKDGKGFIGVHTATATAYGWPDYGEMIGGYFDNHPWGVTNAKIIVERPDFPAMKAFRTGMTVRDEHYQMRATPYSRAKVDVLARLDPASLDMTNPNVHRTDRDFPLAWIKSYGKGRVFYSDLGHTDASWDDPRIRTLYLEGIKWALGMGKAQPRPHPIPAR</sequence>
<evidence type="ECO:0000313" key="4">
    <source>
        <dbReference type="Proteomes" id="UP000516148"/>
    </source>
</evidence>
<dbReference type="KEGG" id="spap:H3Z74_20190"/>
<dbReference type="SUPFAM" id="SSF52317">
    <property type="entry name" value="Class I glutamine amidotransferase-like"/>
    <property type="match status" value="1"/>
</dbReference>
<evidence type="ECO:0000259" key="2">
    <source>
        <dbReference type="Pfam" id="PF06283"/>
    </source>
</evidence>
<name>A0A7H0LH35_9SPHN</name>
<dbReference type="EMBL" id="CP061038">
    <property type="protein sequence ID" value="QNQ08988.1"/>
    <property type="molecule type" value="Genomic_DNA"/>
</dbReference>
<keyword evidence="4" id="KW-1185">Reference proteome</keyword>
<dbReference type="Proteomes" id="UP000516148">
    <property type="component" value="Chromosome"/>
</dbReference>
<feature type="signal peptide" evidence="1">
    <location>
        <begin position="1"/>
        <end position="23"/>
    </location>
</feature>
<evidence type="ECO:0000313" key="3">
    <source>
        <dbReference type="EMBL" id="QNQ08988.1"/>
    </source>
</evidence>